<organism evidence="1 2">
    <name type="scientific">Salinibacillus aidingensis</name>
    <dbReference type="NCBI Taxonomy" id="237684"/>
    <lineage>
        <taxon>Bacteria</taxon>
        <taxon>Bacillati</taxon>
        <taxon>Bacillota</taxon>
        <taxon>Bacilli</taxon>
        <taxon>Bacillales</taxon>
        <taxon>Bacillaceae</taxon>
        <taxon>Salinibacillus</taxon>
    </lineage>
</organism>
<keyword evidence="2" id="KW-1185">Reference proteome</keyword>
<proteinExistence type="predicted"/>
<protein>
    <submittedName>
        <fullName evidence="1">Uncharacterized protein</fullName>
    </submittedName>
</protein>
<gene>
    <name evidence="1" type="ORF">GCM10008986_09510</name>
</gene>
<dbReference type="EMBL" id="BAAADO010000002">
    <property type="protein sequence ID" value="GAA0486236.1"/>
    <property type="molecule type" value="Genomic_DNA"/>
</dbReference>
<name>A0ABP3KV50_9BACI</name>
<reference evidence="2" key="1">
    <citation type="journal article" date="2019" name="Int. J. Syst. Evol. Microbiol.">
        <title>The Global Catalogue of Microorganisms (GCM) 10K type strain sequencing project: providing services to taxonomists for standard genome sequencing and annotation.</title>
        <authorList>
            <consortium name="The Broad Institute Genomics Platform"/>
            <consortium name="The Broad Institute Genome Sequencing Center for Infectious Disease"/>
            <person name="Wu L."/>
            <person name="Ma J."/>
        </authorList>
    </citation>
    <scope>NUCLEOTIDE SEQUENCE [LARGE SCALE GENOMIC DNA]</scope>
    <source>
        <strain evidence="2">JCM 12389</strain>
    </source>
</reference>
<evidence type="ECO:0000313" key="2">
    <source>
        <dbReference type="Proteomes" id="UP001500880"/>
    </source>
</evidence>
<comment type="caution">
    <text evidence="1">The sequence shown here is derived from an EMBL/GenBank/DDBJ whole genome shotgun (WGS) entry which is preliminary data.</text>
</comment>
<accession>A0ABP3KV50</accession>
<dbReference type="Proteomes" id="UP001500880">
    <property type="component" value="Unassembled WGS sequence"/>
</dbReference>
<evidence type="ECO:0000313" key="1">
    <source>
        <dbReference type="EMBL" id="GAA0486236.1"/>
    </source>
</evidence>
<sequence length="88" mass="10342">MMIDIEGLGRNELLHAARKMIDSDLKEEMSNRNMDWKVLKRPAALVEKINKSEEDIFWDAHSLADLVKEIVEDFNVVLESFNRLLKER</sequence>